<dbReference type="AlphaFoldDB" id="A0A183C6E4"/>
<dbReference type="WBParaSite" id="GPLIN_000843900">
    <property type="protein sequence ID" value="GPLIN_000843900"/>
    <property type="gene ID" value="GPLIN_000843900"/>
</dbReference>
<accession>A0A183C6E4</accession>
<evidence type="ECO:0000313" key="1">
    <source>
        <dbReference type="Proteomes" id="UP000050741"/>
    </source>
</evidence>
<reference evidence="2" key="3">
    <citation type="submission" date="2016-06" db="UniProtKB">
        <authorList>
            <consortium name="WormBaseParasite"/>
        </authorList>
    </citation>
    <scope>IDENTIFICATION</scope>
</reference>
<reference evidence="1" key="1">
    <citation type="submission" date="2013-12" db="EMBL/GenBank/DDBJ databases">
        <authorList>
            <person name="Aslett M."/>
        </authorList>
    </citation>
    <scope>NUCLEOTIDE SEQUENCE [LARGE SCALE GENOMIC DNA]</scope>
    <source>
        <strain evidence="1">Lindley</strain>
    </source>
</reference>
<protein>
    <submittedName>
        <fullName evidence="2">Rx_N domain-containing protein</fullName>
    </submittedName>
</protein>
<reference evidence="1" key="2">
    <citation type="submission" date="2014-05" db="EMBL/GenBank/DDBJ databases">
        <title>The genome and life-stage specific transcriptomes of Globodera pallida elucidate key aspects of plant parasitism by a cyst nematode.</title>
        <authorList>
            <person name="Cotton J.A."/>
            <person name="Lilley C.J."/>
            <person name="Jones L.M."/>
            <person name="Kikuchi T."/>
            <person name="Reid A.J."/>
            <person name="Thorpe P."/>
            <person name="Tsai I.J."/>
            <person name="Beasley H."/>
            <person name="Blok V."/>
            <person name="Cock P.J.A."/>
            <person name="Van den Akker S.E."/>
            <person name="Holroyd N."/>
            <person name="Hunt M."/>
            <person name="Mantelin S."/>
            <person name="Naghra H."/>
            <person name="Pain A."/>
            <person name="Palomares-Rius J.E."/>
            <person name="Zarowiecki M."/>
            <person name="Berriman M."/>
            <person name="Jones J.T."/>
            <person name="Urwin P.E."/>
        </authorList>
    </citation>
    <scope>NUCLEOTIDE SEQUENCE [LARGE SCALE GENOMIC DNA]</scope>
    <source>
        <strain evidence="1">Lindley</strain>
    </source>
</reference>
<proteinExistence type="predicted"/>
<evidence type="ECO:0000313" key="2">
    <source>
        <dbReference type="WBParaSite" id="GPLIN_000843900"/>
    </source>
</evidence>
<keyword evidence="1" id="KW-1185">Reference proteome</keyword>
<name>A0A183C6E4_GLOPA</name>
<organism evidence="1 2">
    <name type="scientific">Globodera pallida</name>
    <name type="common">Potato cyst nematode worm</name>
    <name type="synonym">Heterodera pallida</name>
    <dbReference type="NCBI Taxonomy" id="36090"/>
    <lineage>
        <taxon>Eukaryota</taxon>
        <taxon>Metazoa</taxon>
        <taxon>Ecdysozoa</taxon>
        <taxon>Nematoda</taxon>
        <taxon>Chromadorea</taxon>
        <taxon>Rhabditida</taxon>
        <taxon>Tylenchina</taxon>
        <taxon>Tylenchomorpha</taxon>
        <taxon>Tylenchoidea</taxon>
        <taxon>Heteroderidae</taxon>
        <taxon>Heteroderinae</taxon>
        <taxon>Globodera</taxon>
    </lineage>
</organism>
<dbReference type="Proteomes" id="UP000050741">
    <property type="component" value="Unassembled WGS sequence"/>
</dbReference>
<sequence length="132" mass="15185">MDFQWFDSLSRTDREKYALLVHAVQKIVFLADELIEQNRYLTKRVQELDGQGHHFCSSGMPTRDLVSALLRNCSSQRRVTGDQAKMEILAEAINNLSLLADLFVARNCHLIKRLYPTFGEDYFDSNSNDEGI</sequence>